<protein>
    <submittedName>
        <fullName evidence="2">DUF624 domain-containing protein</fullName>
    </submittedName>
</protein>
<reference evidence="2 3" key="1">
    <citation type="submission" date="2023-06" db="EMBL/GenBank/DDBJ databases">
        <title>Aquibacillus rhizosphaerae LR5S19.</title>
        <authorList>
            <person name="Sun J.-Q."/>
        </authorList>
    </citation>
    <scope>NUCLEOTIDE SEQUENCE [LARGE SCALE GENOMIC DNA]</scope>
    <source>
        <strain evidence="2 3">LR5S19</strain>
    </source>
</reference>
<feature type="transmembrane region" description="Helical" evidence="1">
    <location>
        <begin position="171"/>
        <end position="188"/>
    </location>
</feature>
<sequence length="207" mass="23911">MNKSENVFFRVLDIFAHFVLLNTVWVIACIPIVTVFPATAALFAVVRKWTTEGIEAGVFPLFFKYFRENFKKSFVIGILWKLAGIILVLDFSIVFNMAFTGRMAVLAMLLFTLIIYLFTSIYVFFILVNYDFNVIKTLRNALLLSVSNISYTLLCTFIITGMIVITYFLPIFFIIFGSVLAFTLYYIFQKITTRMYQSQDKSQLAKN</sequence>
<dbReference type="Pfam" id="PF04854">
    <property type="entry name" value="DUF624"/>
    <property type="match status" value="1"/>
</dbReference>
<dbReference type="InterPro" id="IPR006938">
    <property type="entry name" value="DUF624"/>
</dbReference>
<keyword evidence="1" id="KW-0472">Membrane</keyword>
<evidence type="ECO:0000313" key="2">
    <source>
        <dbReference type="EMBL" id="MDL4840316.1"/>
    </source>
</evidence>
<feature type="transmembrane region" description="Helical" evidence="1">
    <location>
        <begin position="105"/>
        <end position="130"/>
    </location>
</feature>
<evidence type="ECO:0000313" key="3">
    <source>
        <dbReference type="Proteomes" id="UP001235343"/>
    </source>
</evidence>
<keyword evidence="3" id="KW-1185">Reference proteome</keyword>
<organism evidence="2 3">
    <name type="scientific">Aquibacillus rhizosphaerae</name>
    <dbReference type="NCBI Taxonomy" id="3051431"/>
    <lineage>
        <taxon>Bacteria</taxon>
        <taxon>Bacillati</taxon>
        <taxon>Bacillota</taxon>
        <taxon>Bacilli</taxon>
        <taxon>Bacillales</taxon>
        <taxon>Bacillaceae</taxon>
        <taxon>Aquibacillus</taxon>
    </lineage>
</organism>
<name>A0ABT7L378_9BACI</name>
<gene>
    <name evidence="2" type="ORF">QQS35_07575</name>
</gene>
<keyword evidence="1" id="KW-0812">Transmembrane</keyword>
<evidence type="ECO:0000256" key="1">
    <source>
        <dbReference type="SAM" id="Phobius"/>
    </source>
</evidence>
<comment type="caution">
    <text evidence="2">The sequence shown here is derived from an EMBL/GenBank/DDBJ whole genome shotgun (WGS) entry which is preliminary data.</text>
</comment>
<dbReference type="RefSeq" id="WP_285931337.1">
    <property type="nucleotide sequence ID" value="NZ_JASTZU010000025.1"/>
</dbReference>
<dbReference type="EMBL" id="JASTZU010000025">
    <property type="protein sequence ID" value="MDL4840316.1"/>
    <property type="molecule type" value="Genomic_DNA"/>
</dbReference>
<dbReference type="Proteomes" id="UP001235343">
    <property type="component" value="Unassembled WGS sequence"/>
</dbReference>
<feature type="transmembrane region" description="Helical" evidence="1">
    <location>
        <begin position="142"/>
        <end position="165"/>
    </location>
</feature>
<feature type="transmembrane region" description="Helical" evidence="1">
    <location>
        <begin position="74"/>
        <end position="99"/>
    </location>
</feature>
<proteinExistence type="predicted"/>
<accession>A0ABT7L378</accession>
<dbReference type="PROSITE" id="PS51257">
    <property type="entry name" value="PROKAR_LIPOPROTEIN"/>
    <property type="match status" value="1"/>
</dbReference>
<feature type="transmembrane region" description="Helical" evidence="1">
    <location>
        <begin position="20"/>
        <end position="46"/>
    </location>
</feature>
<keyword evidence="1" id="KW-1133">Transmembrane helix</keyword>